<reference evidence="1 2" key="2">
    <citation type="journal article" date="2011" name="Microbiology">
        <title>The genome sequence of Bacillus subtilis subsp. spizizenii W23: insights into speciation within the B. subtilis complex and into the history of B. subtilis genetics.</title>
        <authorList>
            <person name="Zeigler D.R."/>
        </authorList>
    </citation>
    <scope>NUCLEOTIDE SEQUENCE [LARGE SCALE GENOMIC DNA]</scope>
    <source>
        <strain evidence="2">ATCC 23059 / NRRL B-14472 / W23</strain>
    </source>
</reference>
<name>E0U0C5_BACSH</name>
<gene>
    <name evidence="1" type="ordered locus">BSUW23_06090</name>
</gene>
<protein>
    <submittedName>
        <fullName evidence="1">Uncharacterized protein</fullName>
    </submittedName>
</protein>
<dbReference type="HOGENOM" id="CLU_3402161_0_0_9"/>
<evidence type="ECO:0000313" key="1">
    <source>
        <dbReference type="EMBL" id="ADM37267.1"/>
    </source>
</evidence>
<dbReference type="Proteomes" id="UP000002233">
    <property type="component" value="Chromosome"/>
</dbReference>
<proteinExistence type="predicted"/>
<dbReference type="EMBL" id="CP002183">
    <property type="protein sequence ID" value="ADM37267.1"/>
    <property type="molecule type" value="Genomic_DNA"/>
</dbReference>
<accession>E0U0C5</accession>
<dbReference type="AlphaFoldDB" id="E0U0C5"/>
<reference key="1">
    <citation type="submission" date="2010-08" db="EMBL/GenBank/DDBJ databases">
        <authorList>
            <person name="Zeigler D.R."/>
        </authorList>
    </citation>
    <scope>NUCLEOTIDE SEQUENCE</scope>
    <source>
        <strain>W23</strain>
    </source>
</reference>
<dbReference type="KEGG" id="bss:BSUW23_06090"/>
<sequence>MLFCLYGKMPLFPELMVKKRDFNGMISVYS</sequence>
<organism evidence="1 2">
    <name type="scientific">Bacillus spizizenii (strain ATCC 23059 / NRRL B-14472 / W23)</name>
    <name type="common">Bacillus subtilis subsp. spizizenii</name>
    <dbReference type="NCBI Taxonomy" id="655816"/>
    <lineage>
        <taxon>Bacteria</taxon>
        <taxon>Bacillati</taxon>
        <taxon>Bacillota</taxon>
        <taxon>Bacilli</taxon>
        <taxon>Bacillales</taxon>
        <taxon>Bacillaceae</taxon>
        <taxon>Bacillus</taxon>
    </lineage>
</organism>
<evidence type="ECO:0000313" key="2">
    <source>
        <dbReference type="Proteomes" id="UP000002233"/>
    </source>
</evidence>